<evidence type="ECO:0000313" key="1">
    <source>
        <dbReference type="EMBL" id="SFK84826.1"/>
    </source>
</evidence>
<evidence type="ECO:0000313" key="2">
    <source>
        <dbReference type="Proteomes" id="UP000199550"/>
    </source>
</evidence>
<dbReference type="InterPro" id="IPR036390">
    <property type="entry name" value="WH_DNA-bd_sf"/>
</dbReference>
<dbReference type="InterPro" id="IPR043129">
    <property type="entry name" value="ATPase_NBD"/>
</dbReference>
<dbReference type="SUPFAM" id="SSF53067">
    <property type="entry name" value="Actin-like ATPase domain"/>
    <property type="match status" value="1"/>
</dbReference>
<dbReference type="GO" id="GO:0006355">
    <property type="term" value="P:regulation of DNA-templated transcription"/>
    <property type="evidence" value="ECO:0007669"/>
    <property type="project" value="UniProtKB-ARBA"/>
</dbReference>
<dbReference type="Pfam" id="PF13412">
    <property type="entry name" value="HTH_24"/>
    <property type="match status" value="1"/>
</dbReference>
<gene>
    <name evidence="1" type="ORF">SAMN04488004_10315</name>
</gene>
<dbReference type="EMBL" id="FOTF01000003">
    <property type="protein sequence ID" value="SFK84826.1"/>
    <property type="molecule type" value="Genomic_DNA"/>
</dbReference>
<dbReference type="SUPFAM" id="SSF46785">
    <property type="entry name" value="Winged helix' DNA-binding domain"/>
    <property type="match status" value="1"/>
</dbReference>
<dbReference type="Pfam" id="PF00480">
    <property type="entry name" value="ROK"/>
    <property type="match status" value="1"/>
</dbReference>
<reference evidence="1 2" key="1">
    <citation type="submission" date="2016-10" db="EMBL/GenBank/DDBJ databases">
        <authorList>
            <person name="de Groot N.N."/>
        </authorList>
    </citation>
    <scope>NUCLEOTIDE SEQUENCE [LARGE SCALE GENOMIC DNA]</scope>
    <source>
        <strain evidence="1 2">DSM 16199</strain>
    </source>
</reference>
<dbReference type="AlphaFoldDB" id="A0A1I4CXW6"/>
<dbReference type="InterPro" id="IPR011991">
    <property type="entry name" value="ArsR-like_HTH"/>
</dbReference>
<accession>A0A1I4CXW6</accession>
<protein>
    <submittedName>
        <fullName evidence="1">Transcriptional regulator, MarR family</fullName>
    </submittedName>
</protein>
<keyword evidence="2" id="KW-1185">Reference proteome</keyword>
<dbReference type="CDD" id="cd00090">
    <property type="entry name" value="HTH_ARSR"/>
    <property type="match status" value="1"/>
</dbReference>
<sequence>MEGDYVARMETALIQTISTGLSQSGVRDHNARLLLSLVQRNVALPGTDIARLSGLSAPTVSSILRKLESDGLVERGDAVRGKVGKPSIPMRLAPTGAYAFGLKIGRRSANLLLMDFVGKVRAEVHLSYDYPLPSEIFAFLEEGIRALTADLPADQRTRICGIGVAAPFELWNWHNLKGPRAKSFQTWKDVSIASEIARFSPLPVMVTNDATAACQAEHIYGRGKAFRDYAYFFIGAFIGGGVVLNNSVFEGRQGNAGALGSLRSIGLNGESMQLVDAASLHLLEARLQEVDQDTRQLWTDPTSWKRLSRYVDPWLSQTAQELAKASLSTCAVIDFEAILIDGAFPDHIRHELVTRVRRYVATQDTRGLIVPAIEAGSIGANARALGAACGPIRANFFLNTHQGLSAA</sequence>
<dbReference type="GO" id="GO:0009384">
    <property type="term" value="F:N-acylmannosamine kinase activity"/>
    <property type="evidence" value="ECO:0007669"/>
    <property type="project" value="TreeGrafter"/>
</dbReference>
<name>A0A1I4CXW6_9RHOB</name>
<dbReference type="GO" id="GO:0019262">
    <property type="term" value="P:N-acetylneuraminate catabolic process"/>
    <property type="evidence" value="ECO:0007669"/>
    <property type="project" value="TreeGrafter"/>
</dbReference>
<dbReference type="InterPro" id="IPR000600">
    <property type="entry name" value="ROK"/>
</dbReference>
<proteinExistence type="predicted"/>
<dbReference type="PANTHER" id="PTHR18964:SF169">
    <property type="entry name" value="N-ACETYLMANNOSAMINE KINASE"/>
    <property type="match status" value="1"/>
</dbReference>
<dbReference type="Proteomes" id="UP000199550">
    <property type="component" value="Unassembled WGS sequence"/>
</dbReference>
<dbReference type="Gene3D" id="3.30.420.40">
    <property type="match status" value="2"/>
</dbReference>
<dbReference type="Gene3D" id="1.10.10.10">
    <property type="entry name" value="Winged helix-like DNA-binding domain superfamily/Winged helix DNA-binding domain"/>
    <property type="match status" value="1"/>
</dbReference>
<dbReference type="InterPro" id="IPR036388">
    <property type="entry name" value="WH-like_DNA-bd_sf"/>
</dbReference>
<organism evidence="1 2">
    <name type="scientific">Loktanella salsilacus</name>
    <dbReference type="NCBI Taxonomy" id="195913"/>
    <lineage>
        <taxon>Bacteria</taxon>
        <taxon>Pseudomonadati</taxon>
        <taxon>Pseudomonadota</taxon>
        <taxon>Alphaproteobacteria</taxon>
        <taxon>Rhodobacterales</taxon>
        <taxon>Roseobacteraceae</taxon>
        <taxon>Loktanella</taxon>
    </lineage>
</organism>
<dbReference type="STRING" id="195913.SAMN04488004_10315"/>
<dbReference type="PANTHER" id="PTHR18964">
    <property type="entry name" value="ROK (REPRESSOR, ORF, KINASE) FAMILY"/>
    <property type="match status" value="1"/>
</dbReference>